<dbReference type="InterPro" id="IPR000477">
    <property type="entry name" value="RT_dom"/>
</dbReference>
<dbReference type="PANTHER" id="PTHR33332">
    <property type="entry name" value="REVERSE TRANSCRIPTASE DOMAIN-CONTAINING PROTEIN"/>
    <property type="match status" value="1"/>
</dbReference>
<dbReference type="AlphaFoldDB" id="A0A6H5FUH6"/>
<dbReference type="Pfam" id="PF00078">
    <property type="entry name" value="RVT_1"/>
    <property type="match status" value="1"/>
</dbReference>
<gene>
    <name evidence="2" type="ORF">NTEN_LOCUS365</name>
</gene>
<evidence type="ECO:0000259" key="1">
    <source>
        <dbReference type="PROSITE" id="PS50878"/>
    </source>
</evidence>
<proteinExistence type="predicted"/>
<feature type="domain" description="Reverse transcriptase" evidence="1">
    <location>
        <begin position="1"/>
        <end position="317"/>
    </location>
</feature>
<sequence>MMLEGVDAQFDAFFRKFLVIFEEHFPMRKIFSNNFDPVRNAINKSPAVAASREELCETRAHLRSNVISRSIYRKKLKAHSLLLKDIRKSVNDARIYQSSNPTNEMWKVIRPPARAAPNVRLSIGGELIDDPQSVADIFSAHFGSFTGTPAGQQRAVHPDAASSVGISLKTFFVRPVTPHEVVSTCAAMKNTYGSPEGVPEQRSVPQGSLLGPILFLILVNDLPSLLQGESTKVINYADDTNFLARGGSIGDCVSQVQLKYELLETWISANELQLNTSKTKLVVYSSGRRDILTAPVLLGSAGVFNFSGSADFLGLEVDCRLSFRAHIGSIIPKLGSVCYCLRRLRVVSSRGTLMSAYYGLFLSRARYGILFWGAAHNNLSAIFKLQKRAVRIMAGASPSSSCRGVFRRLAILTLPSLYVLETVAFFRKHRSMEGHFDFDHEHDTRYGGTLLRTPSHHLELYKKSVEFNAVRLINHIVLYFKNELA</sequence>
<evidence type="ECO:0000313" key="2">
    <source>
        <dbReference type="EMBL" id="CAA9993389.1"/>
    </source>
</evidence>
<name>A0A6H5FUH6_9HEMI</name>
<organism evidence="2 3">
    <name type="scientific">Nesidiocoris tenuis</name>
    <dbReference type="NCBI Taxonomy" id="355587"/>
    <lineage>
        <taxon>Eukaryota</taxon>
        <taxon>Metazoa</taxon>
        <taxon>Ecdysozoa</taxon>
        <taxon>Arthropoda</taxon>
        <taxon>Hexapoda</taxon>
        <taxon>Insecta</taxon>
        <taxon>Pterygota</taxon>
        <taxon>Neoptera</taxon>
        <taxon>Paraneoptera</taxon>
        <taxon>Hemiptera</taxon>
        <taxon>Heteroptera</taxon>
        <taxon>Panheteroptera</taxon>
        <taxon>Cimicomorpha</taxon>
        <taxon>Miridae</taxon>
        <taxon>Dicyphina</taxon>
        <taxon>Nesidiocoris</taxon>
    </lineage>
</organism>
<evidence type="ECO:0000313" key="3">
    <source>
        <dbReference type="Proteomes" id="UP000479000"/>
    </source>
</evidence>
<keyword evidence="3" id="KW-1185">Reference proteome</keyword>
<accession>A0A6H5FUH6</accession>
<protein>
    <recommendedName>
        <fullName evidence="1">Reverse transcriptase domain-containing protein</fullName>
    </recommendedName>
</protein>
<dbReference type="PROSITE" id="PS50878">
    <property type="entry name" value="RT_POL"/>
    <property type="match status" value="1"/>
</dbReference>
<dbReference type="EMBL" id="CADCXU010000401">
    <property type="protein sequence ID" value="CAA9993389.1"/>
    <property type="molecule type" value="Genomic_DNA"/>
</dbReference>
<dbReference type="Proteomes" id="UP000479000">
    <property type="component" value="Unassembled WGS sequence"/>
</dbReference>
<dbReference type="OrthoDB" id="6623690at2759"/>
<reference evidence="2 3" key="1">
    <citation type="submission" date="2020-02" db="EMBL/GenBank/DDBJ databases">
        <authorList>
            <person name="Ferguson B K."/>
        </authorList>
    </citation>
    <scope>NUCLEOTIDE SEQUENCE [LARGE SCALE GENOMIC DNA]</scope>
</reference>